<evidence type="ECO:0000313" key="4">
    <source>
        <dbReference type="Proteomes" id="UP001596977"/>
    </source>
</evidence>
<accession>A0ABW3H6P6</accession>
<organism evidence="3 4">
    <name type="scientific">Sphingomonas canadensis</name>
    <dbReference type="NCBI Taxonomy" id="1219257"/>
    <lineage>
        <taxon>Bacteria</taxon>
        <taxon>Pseudomonadati</taxon>
        <taxon>Pseudomonadota</taxon>
        <taxon>Alphaproteobacteria</taxon>
        <taxon>Sphingomonadales</taxon>
        <taxon>Sphingomonadaceae</taxon>
        <taxon>Sphingomonas</taxon>
    </lineage>
</organism>
<dbReference type="Proteomes" id="UP001596977">
    <property type="component" value="Unassembled WGS sequence"/>
</dbReference>
<dbReference type="InterPro" id="IPR036157">
    <property type="entry name" value="dUTPase-like_sf"/>
</dbReference>
<evidence type="ECO:0000313" key="3">
    <source>
        <dbReference type="EMBL" id="MFD0945291.1"/>
    </source>
</evidence>
<evidence type="ECO:0000256" key="1">
    <source>
        <dbReference type="ARBA" id="ARBA00022801"/>
    </source>
</evidence>
<sequence length="171" mass="18461">MRPTIIAQSLVALPPDEQKDAAQESPTKQHFVPFGASYVLHPGRFVLGVTLEWLQLPRTMSGYVTGKSSLGRHGLVIETAAGLHPMFSGCLTLELANVGEVPLEIYPGMSVCQIFLHRTASCEADNRGEFSGRRKPTLKAPSFDPVFDRLREVPGVGVKLGADDGMSDTVA</sequence>
<keyword evidence="2" id="KW-0546">Nucleotide metabolism</keyword>
<dbReference type="Gene3D" id="2.70.40.10">
    <property type="match status" value="1"/>
</dbReference>
<evidence type="ECO:0008006" key="5">
    <source>
        <dbReference type="Google" id="ProtNLM"/>
    </source>
</evidence>
<protein>
    <recommendedName>
        <fullName evidence="5">dCTP deaminase</fullName>
    </recommendedName>
</protein>
<dbReference type="InterPro" id="IPR011962">
    <property type="entry name" value="dCTP_deaminase"/>
</dbReference>
<dbReference type="InterPro" id="IPR033704">
    <property type="entry name" value="dUTPase_trimeric"/>
</dbReference>
<dbReference type="PANTHER" id="PTHR42680">
    <property type="entry name" value="DCTP DEAMINASE"/>
    <property type="match status" value="1"/>
</dbReference>
<dbReference type="SUPFAM" id="SSF51283">
    <property type="entry name" value="dUTPase-like"/>
    <property type="match status" value="1"/>
</dbReference>
<proteinExistence type="predicted"/>
<dbReference type="RefSeq" id="WP_264942463.1">
    <property type="nucleotide sequence ID" value="NZ_JAPDRA010000001.1"/>
</dbReference>
<gene>
    <name evidence="3" type="ORF">ACFQ1E_02950</name>
</gene>
<keyword evidence="4" id="KW-1185">Reference proteome</keyword>
<dbReference type="CDD" id="cd07557">
    <property type="entry name" value="trimeric_dUTPase"/>
    <property type="match status" value="1"/>
</dbReference>
<keyword evidence="1" id="KW-0378">Hydrolase</keyword>
<evidence type="ECO:0000256" key="2">
    <source>
        <dbReference type="ARBA" id="ARBA00023080"/>
    </source>
</evidence>
<dbReference type="EMBL" id="JBHTJG010000001">
    <property type="protein sequence ID" value="MFD0945291.1"/>
    <property type="molecule type" value="Genomic_DNA"/>
</dbReference>
<reference evidence="4" key="1">
    <citation type="journal article" date="2019" name="Int. J. Syst. Evol. Microbiol.">
        <title>The Global Catalogue of Microorganisms (GCM) 10K type strain sequencing project: providing services to taxonomists for standard genome sequencing and annotation.</title>
        <authorList>
            <consortium name="The Broad Institute Genomics Platform"/>
            <consortium name="The Broad Institute Genome Sequencing Center for Infectious Disease"/>
            <person name="Wu L."/>
            <person name="Ma J."/>
        </authorList>
    </citation>
    <scope>NUCLEOTIDE SEQUENCE [LARGE SCALE GENOMIC DNA]</scope>
    <source>
        <strain evidence="4">CCUG 62982</strain>
    </source>
</reference>
<dbReference type="Pfam" id="PF22769">
    <property type="entry name" value="DCD"/>
    <property type="match status" value="1"/>
</dbReference>
<dbReference type="PANTHER" id="PTHR42680:SF3">
    <property type="entry name" value="DCTP DEAMINASE"/>
    <property type="match status" value="1"/>
</dbReference>
<name>A0ABW3H6P6_9SPHN</name>
<comment type="caution">
    <text evidence="3">The sequence shown here is derived from an EMBL/GenBank/DDBJ whole genome shotgun (WGS) entry which is preliminary data.</text>
</comment>